<keyword evidence="2" id="KW-0238">DNA-binding</keyword>
<keyword evidence="3" id="KW-0804">Transcription</keyword>
<dbReference type="PROSITE" id="PS01124">
    <property type="entry name" value="HTH_ARAC_FAMILY_2"/>
    <property type="match status" value="1"/>
</dbReference>
<dbReference type="SMART" id="SM00342">
    <property type="entry name" value="HTH_ARAC"/>
    <property type="match status" value="1"/>
</dbReference>
<dbReference type="Proteomes" id="UP000640333">
    <property type="component" value="Unassembled WGS sequence"/>
</dbReference>
<reference evidence="5" key="1">
    <citation type="submission" date="2020-10" db="EMBL/GenBank/DDBJ databases">
        <title>Bacterium isolated from coastal waters sediment.</title>
        <authorList>
            <person name="Chen R.-J."/>
            <person name="Lu D.-C."/>
            <person name="Zhu K.-L."/>
            <person name="Du Z.-J."/>
        </authorList>
    </citation>
    <scope>NUCLEOTIDE SEQUENCE</scope>
    <source>
        <strain evidence="5">N1Y112</strain>
    </source>
</reference>
<name>A0A8J7FBS8_9GAMM</name>
<feature type="domain" description="HTH araC/xylS-type" evidence="4">
    <location>
        <begin position="236"/>
        <end position="336"/>
    </location>
</feature>
<comment type="caution">
    <text evidence="5">The sequence shown here is derived from an EMBL/GenBank/DDBJ whole genome shotgun (WGS) entry which is preliminary data.</text>
</comment>
<organism evidence="5 6">
    <name type="scientific">Pontibacterium sinense</name>
    <dbReference type="NCBI Taxonomy" id="2781979"/>
    <lineage>
        <taxon>Bacteria</taxon>
        <taxon>Pseudomonadati</taxon>
        <taxon>Pseudomonadota</taxon>
        <taxon>Gammaproteobacteria</taxon>
        <taxon>Oceanospirillales</taxon>
        <taxon>Oceanospirillaceae</taxon>
        <taxon>Pontibacterium</taxon>
    </lineage>
</organism>
<evidence type="ECO:0000313" key="6">
    <source>
        <dbReference type="Proteomes" id="UP000640333"/>
    </source>
</evidence>
<gene>
    <name evidence="5" type="ORF">IOQ59_05930</name>
</gene>
<evidence type="ECO:0000313" key="5">
    <source>
        <dbReference type="EMBL" id="MBE9396801.1"/>
    </source>
</evidence>
<dbReference type="InterPro" id="IPR032687">
    <property type="entry name" value="AraC-type_N"/>
</dbReference>
<evidence type="ECO:0000256" key="1">
    <source>
        <dbReference type="ARBA" id="ARBA00023015"/>
    </source>
</evidence>
<protein>
    <submittedName>
        <fullName evidence="5">AraC family transcriptional regulator ligand-binding domain-containing protein</fullName>
    </submittedName>
</protein>
<dbReference type="GO" id="GO:0005829">
    <property type="term" value="C:cytosol"/>
    <property type="evidence" value="ECO:0007669"/>
    <property type="project" value="TreeGrafter"/>
</dbReference>
<dbReference type="EMBL" id="JADEYS010000004">
    <property type="protein sequence ID" value="MBE9396801.1"/>
    <property type="molecule type" value="Genomic_DNA"/>
</dbReference>
<dbReference type="InterPro" id="IPR018060">
    <property type="entry name" value="HTH_AraC"/>
</dbReference>
<dbReference type="GO" id="GO:0003700">
    <property type="term" value="F:DNA-binding transcription factor activity"/>
    <property type="evidence" value="ECO:0007669"/>
    <property type="project" value="InterPro"/>
</dbReference>
<dbReference type="PANTHER" id="PTHR47894">
    <property type="entry name" value="HTH-TYPE TRANSCRIPTIONAL REGULATOR GADX"/>
    <property type="match status" value="1"/>
</dbReference>
<evidence type="ECO:0000256" key="3">
    <source>
        <dbReference type="ARBA" id="ARBA00023163"/>
    </source>
</evidence>
<dbReference type="Gene3D" id="1.10.10.60">
    <property type="entry name" value="Homeodomain-like"/>
    <property type="match status" value="1"/>
</dbReference>
<dbReference type="PANTHER" id="PTHR47894:SF1">
    <property type="entry name" value="HTH-TYPE TRANSCRIPTIONAL REGULATOR VQSM"/>
    <property type="match status" value="1"/>
</dbReference>
<sequence length="1034" mass="117384">MHVTTVSAKLLEPVLQLARHFRQAAGQDLQKQILDIAALSEQEFTKPGARFPAARYPAVLETLATVSNNPLIALNLGEATQPRMLGSIGFLMSTAQTLELAYQTLIDYLPLLFEGAVLQMEQTVEGTQLTLELNHNDPRAVEYFLACLINWPRWLTGHQVPARAVHLTLSEPENIQPYQQFFAAEVTFGAPRNQLMLSSEYLSLICLDANSEMHQLHREFADSLLSKAALQNALTAQTRNLIRQQLAEGGGSVRREQIAAEVGLSLRTLQRKLGQQGSNFQDIYDQTRREVCLQLIQRGQLSFGEISFQLGFSNQSAFQKAFKRWMGMAPSEYRQQVKPAEIDAMAVQTPQTQDVDWLQGDDRELILKQKLRSLSHFSRELLEWAAISGHVFDLNQLTDVTGNPLARLAIHFWPAEQAGLIIALNDNEDKTRYRFANDEIWSHTYEHIQIDDRQHRHQRYGESLHDALPADAGLERISEVLLHLDQSPVDTCTPDALRQRLKLTLDAASLAREVQDYQSASHYMSVASRLPEVEGLPSLKTRRLQCADLLLLAGDIAEAEHTINALTISDLNVTEAGQIALIRARIYQHQGQHAKALKYLLEQLIQLDLPLPDHANDQLSLLLKQLTFITAQFSAQALTEMGESTDDQQHIRLQLLEQVSLLARQQSQPLLSACAIGRMTELSLHHGRTPQTAFAFVSYAWVASWFCADFSLAQTFSAQGMQLASQFGGVPQPENHLSTYKSGNLTTSAALIHSSQVQHWFTPLEKVQEQLEHIDSLTGSEGQWLQQSECRLLQAQLNLFSAKPLREQREHLQAQHQQMLDQQQQHQADRLQDSVLRLIDQLTDQQPVPSNVQYKDGWQAVSTIISALLLDQQHLWPQLYPWEAPLENELAGYFSVSEALFCTAMMRLIQAQQQQALSRRRQLEVAHLESRMEIWARHCPDNFNGQLYLLRAELARLNDESPGRFFEQALNATERQNFSFHRALIYERYADYLSADEQNHLARFCLNEARWFYEKWGADAKLKQLAQRLALLAK</sequence>
<dbReference type="InterPro" id="IPR020449">
    <property type="entry name" value="Tscrpt_reg_AraC-type_HTH"/>
</dbReference>
<proteinExistence type="predicted"/>
<keyword evidence="1" id="KW-0805">Transcription regulation</keyword>
<dbReference type="InterPro" id="IPR009057">
    <property type="entry name" value="Homeodomain-like_sf"/>
</dbReference>
<dbReference type="PRINTS" id="PR00032">
    <property type="entry name" value="HTHARAC"/>
</dbReference>
<dbReference type="SUPFAM" id="SSF46689">
    <property type="entry name" value="Homeodomain-like"/>
    <property type="match status" value="1"/>
</dbReference>
<dbReference type="AlphaFoldDB" id="A0A8J7FBS8"/>
<dbReference type="GO" id="GO:0000976">
    <property type="term" value="F:transcription cis-regulatory region binding"/>
    <property type="evidence" value="ECO:0007669"/>
    <property type="project" value="TreeGrafter"/>
</dbReference>
<evidence type="ECO:0000259" key="4">
    <source>
        <dbReference type="PROSITE" id="PS01124"/>
    </source>
</evidence>
<evidence type="ECO:0000256" key="2">
    <source>
        <dbReference type="ARBA" id="ARBA00023125"/>
    </source>
</evidence>
<keyword evidence="6" id="KW-1185">Reference proteome</keyword>
<dbReference type="Pfam" id="PF12833">
    <property type="entry name" value="HTH_18"/>
    <property type="match status" value="1"/>
</dbReference>
<accession>A0A8J7FBS8</accession>
<dbReference type="RefSeq" id="WP_193952353.1">
    <property type="nucleotide sequence ID" value="NZ_JADEYS010000004.1"/>
</dbReference>
<dbReference type="Pfam" id="PF12625">
    <property type="entry name" value="Arabinose_bd"/>
    <property type="match status" value="1"/>
</dbReference>